<evidence type="ECO:0000256" key="5">
    <source>
        <dbReference type="ARBA" id="ARBA00023040"/>
    </source>
</evidence>
<feature type="transmembrane region" description="Helical" evidence="9">
    <location>
        <begin position="163"/>
        <end position="187"/>
    </location>
</feature>
<keyword evidence="2" id="KW-1003">Cell membrane</keyword>
<dbReference type="GO" id="GO:0007218">
    <property type="term" value="P:neuropeptide signaling pathway"/>
    <property type="evidence" value="ECO:0007669"/>
    <property type="project" value="TreeGrafter"/>
</dbReference>
<reference evidence="11" key="1">
    <citation type="submission" date="2020-05" db="UniProtKB">
        <authorList>
            <consortium name="EnsemblMetazoa"/>
        </authorList>
    </citation>
    <scope>IDENTIFICATION</scope>
    <source>
        <strain evidence="11">BB02</strain>
    </source>
</reference>
<feature type="domain" description="G-protein coupled receptors family 1 profile" evidence="10">
    <location>
        <begin position="6"/>
        <end position="225"/>
    </location>
</feature>
<protein>
    <recommendedName>
        <fullName evidence="10">G-protein coupled receptors family 1 profile domain-containing protein</fullName>
    </recommendedName>
</protein>
<gene>
    <name evidence="11" type="primary">106062268</name>
</gene>
<evidence type="ECO:0000313" key="11">
    <source>
        <dbReference type="EnsemblMetazoa" id="BGLB030873-PA"/>
    </source>
</evidence>
<evidence type="ECO:0000256" key="8">
    <source>
        <dbReference type="ARBA" id="ARBA00023224"/>
    </source>
</evidence>
<dbReference type="CDD" id="cd00637">
    <property type="entry name" value="7tm_classA_rhodopsin-like"/>
    <property type="match status" value="1"/>
</dbReference>
<keyword evidence="8" id="KW-0807">Transducer</keyword>
<dbReference type="EnsemblMetazoa" id="BGLB030873-RA">
    <property type="protein sequence ID" value="BGLB030873-PA"/>
    <property type="gene ID" value="BGLB030873"/>
</dbReference>
<accession>A0A2C9LGV0</accession>
<evidence type="ECO:0000256" key="1">
    <source>
        <dbReference type="ARBA" id="ARBA00004651"/>
    </source>
</evidence>
<name>A0A2C9LGV0_BIOGL</name>
<evidence type="ECO:0000259" key="10">
    <source>
        <dbReference type="PROSITE" id="PS50262"/>
    </source>
</evidence>
<dbReference type="Proteomes" id="UP000076420">
    <property type="component" value="Unassembled WGS sequence"/>
</dbReference>
<dbReference type="VEuPathDB" id="VectorBase:BGLB030873"/>
<dbReference type="InterPro" id="IPR019430">
    <property type="entry name" value="7TM_GPCR_serpentine_rcpt_Srx"/>
</dbReference>
<keyword evidence="3 9" id="KW-0812">Transmembrane</keyword>
<sequence length="298" mass="33230">MAGLATNVINVMVFVKQGVTSDSITVSFFAMSLSDLLSSALLIPSPLCSFIDLELSNSMRNHCSLTLRVTNYLHVIFARVTCLIQTYISVERAFSVTFPLHVKHLIKTRNTVIINLVLFMIILAHTLPYLSNVDVIWLQDKDNTTRFIMVENRDARVMSIVNYISMGFVIPSTAIAVNSLATILIIVRLRLMQKWRRTVSSSASVSSKNLEITKTVTVITSMYVIIMSIKTFLIEKKDLEGGLVHPSGTLLLKLIGQEAIKASMASLMTVLSLSPDEVGSLYRFENPFVWVLVLNSPR</sequence>
<dbReference type="VEuPathDB" id="VectorBase:BGLAX_050497"/>
<dbReference type="Gene3D" id="1.20.1070.10">
    <property type="entry name" value="Rhodopsin 7-helix transmembrane proteins"/>
    <property type="match status" value="1"/>
</dbReference>
<dbReference type="VEuPathDB" id="VectorBase:BGLAX_038607"/>
<dbReference type="KEGG" id="bgt:106062268"/>
<organism evidence="11 12">
    <name type="scientific">Biomphalaria glabrata</name>
    <name type="common">Bloodfluke planorb</name>
    <name type="synonym">Freshwater snail</name>
    <dbReference type="NCBI Taxonomy" id="6526"/>
    <lineage>
        <taxon>Eukaryota</taxon>
        <taxon>Metazoa</taxon>
        <taxon>Spiralia</taxon>
        <taxon>Lophotrochozoa</taxon>
        <taxon>Mollusca</taxon>
        <taxon>Gastropoda</taxon>
        <taxon>Heterobranchia</taxon>
        <taxon>Euthyneura</taxon>
        <taxon>Panpulmonata</taxon>
        <taxon>Hygrophila</taxon>
        <taxon>Lymnaeoidea</taxon>
        <taxon>Planorbidae</taxon>
        <taxon>Biomphalaria</taxon>
    </lineage>
</organism>
<evidence type="ECO:0000256" key="3">
    <source>
        <dbReference type="ARBA" id="ARBA00022692"/>
    </source>
</evidence>
<evidence type="ECO:0000256" key="7">
    <source>
        <dbReference type="ARBA" id="ARBA00023170"/>
    </source>
</evidence>
<evidence type="ECO:0000256" key="9">
    <source>
        <dbReference type="SAM" id="Phobius"/>
    </source>
</evidence>
<keyword evidence="7" id="KW-0675">Receptor</keyword>
<comment type="subcellular location">
    <subcellularLocation>
        <location evidence="1">Cell membrane</location>
        <topology evidence="1">Multi-pass membrane protein</topology>
    </subcellularLocation>
</comment>
<dbReference type="Pfam" id="PF10328">
    <property type="entry name" value="7TM_GPCR_Srx"/>
    <property type="match status" value="1"/>
</dbReference>
<proteinExistence type="predicted"/>
<dbReference type="InterPro" id="IPR017452">
    <property type="entry name" value="GPCR_Rhodpsn_7TM"/>
</dbReference>
<keyword evidence="6 9" id="KW-0472">Membrane</keyword>
<keyword evidence="5" id="KW-0297">G-protein coupled receptor</keyword>
<feature type="transmembrane region" description="Helical" evidence="9">
    <location>
        <begin position="112"/>
        <end position="130"/>
    </location>
</feature>
<evidence type="ECO:0000313" key="12">
    <source>
        <dbReference type="Proteomes" id="UP000076420"/>
    </source>
</evidence>
<keyword evidence="4 9" id="KW-1133">Transmembrane helix</keyword>
<dbReference type="GO" id="GO:0005886">
    <property type="term" value="C:plasma membrane"/>
    <property type="evidence" value="ECO:0007669"/>
    <property type="project" value="UniProtKB-SubCell"/>
</dbReference>
<dbReference type="SUPFAM" id="SSF81321">
    <property type="entry name" value="Family A G protein-coupled receptor-like"/>
    <property type="match status" value="1"/>
</dbReference>
<dbReference type="AlphaFoldDB" id="A0A2C9LGV0"/>
<dbReference type="PANTHER" id="PTHR24230">
    <property type="entry name" value="G-PROTEIN COUPLED RECEPTOR"/>
    <property type="match status" value="1"/>
</dbReference>
<evidence type="ECO:0000256" key="6">
    <source>
        <dbReference type="ARBA" id="ARBA00023136"/>
    </source>
</evidence>
<evidence type="ECO:0000256" key="2">
    <source>
        <dbReference type="ARBA" id="ARBA00022475"/>
    </source>
</evidence>
<dbReference type="GO" id="GO:0008528">
    <property type="term" value="F:G protein-coupled peptide receptor activity"/>
    <property type="evidence" value="ECO:0007669"/>
    <property type="project" value="TreeGrafter"/>
</dbReference>
<dbReference type="PROSITE" id="PS50262">
    <property type="entry name" value="G_PROTEIN_RECEP_F1_2"/>
    <property type="match status" value="1"/>
</dbReference>
<dbReference type="PANTHER" id="PTHR24230:SF75">
    <property type="entry name" value="RELAXIN FAMILY PEPTIDE RECEPTOR 3"/>
    <property type="match status" value="1"/>
</dbReference>
<evidence type="ECO:0000256" key="4">
    <source>
        <dbReference type="ARBA" id="ARBA00022989"/>
    </source>
</evidence>